<evidence type="ECO:0000313" key="1">
    <source>
        <dbReference type="EMBL" id="RKF05839.1"/>
    </source>
</evidence>
<organism evidence="1 2">
    <name type="scientific">Oceaniradius stylonematis</name>
    <dbReference type="NCBI Taxonomy" id="2184161"/>
    <lineage>
        <taxon>Bacteria</taxon>
        <taxon>Pseudomonadati</taxon>
        <taxon>Pseudomonadota</taxon>
        <taxon>Alphaproteobacteria</taxon>
        <taxon>Hyphomicrobiales</taxon>
        <taxon>Ahrensiaceae</taxon>
        <taxon>Oceaniradius</taxon>
    </lineage>
</organism>
<accession>A0A3A8AA29</accession>
<name>A0A3A8AA29_9HYPH</name>
<proteinExistence type="predicted"/>
<protein>
    <submittedName>
        <fullName evidence="1">DUF1344 domain-containing protein</fullName>
    </submittedName>
</protein>
<dbReference type="Proteomes" id="UP000246132">
    <property type="component" value="Unassembled WGS sequence"/>
</dbReference>
<reference evidence="1 2" key="1">
    <citation type="journal article" date="2018" name="Int. J. Syst. Bacteriol.">
        <title>Oceaniradius stylonemae gen. nov., sp. nov., isolated from a red alga, Stylonema cornu-cervi.</title>
        <authorList>
            <person name="Jeong S."/>
        </authorList>
    </citation>
    <scope>NUCLEOTIDE SEQUENCE [LARGE SCALE GENOMIC DNA]</scope>
    <source>
        <strain evidence="1 2">StC1</strain>
    </source>
</reference>
<evidence type="ECO:0000313" key="2">
    <source>
        <dbReference type="Proteomes" id="UP000246132"/>
    </source>
</evidence>
<gene>
    <name evidence="1" type="ORF">DEM25_014770</name>
</gene>
<comment type="caution">
    <text evidence="1">The sequence shown here is derived from an EMBL/GenBank/DDBJ whole genome shotgun (WGS) entry which is preliminary data.</text>
</comment>
<keyword evidence="2" id="KW-1185">Reference proteome</keyword>
<dbReference type="AlphaFoldDB" id="A0A3A8AA29"/>
<sequence>MNDFRDLRRRIRRRIRLLRHICPHTDSWPGSADGLRRSLLRPGAPMEVMNMKKLFIALAAGLAATAGAFAAQMEAVIQSVDADSRLVVLEDDSELTVAEGVDLSALEEGAAVMITVDDATNEITEIVVQ</sequence>
<dbReference type="EMBL" id="QFWV02000008">
    <property type="protein sequence ID" value="RKF05839.1"/>
    <property type="molecule type" value="Genomic_DNA"/>
</dbReference>